<dbReference type="Proteomes" id="UP001204772">
    <property type="component" value="Unassembled WGS sequence"/>
</dbReference>
<name>A0ABT1FRV9_9BACT</name>
<keyword evidence="3" id="KW-1185">Reference proteome</keyword>
<evidence type="ECO:0008006" key="4">
    <source>
        <dbReference type="Google" id="ProtNLM"/>
    </source>
</evidence>
<dbReference type="RefSeq" id="WP_253530092.1">
    <property type="nucleotide sequence ID" value="NZ_JAMZEL010000008.1"/>
</dbReference>
<evidence type="ECO:0000313" key="2">
    <source>
        <dbReference type="EMBL" id="MCP1384499.1"/>
    </source>
</evidence>
<keyword evidence="1" id="KW-0732">Signal</keyword>
<evidence type="ECO:0000256" key="1">
    <source>
        <dbReference type="SAM" id="SignalP"/>
    </source>
</evidence>
<comment type="caution">
    <text evidence="2">The sequence shown here is derived from an EMBL/GenBank/DDBJ whole genome shotgun (WGS) entry which is preliminary data.</text>
</comment>
<reference evidence="2 3" key="1">
    <citation type="submission" date="2022-06" db="EMBL/GenBank/DDBJ databases">
        <title>Runella sp. S5 genome sequencing.</title>
        <authorList>
            <person name="Park S."/>
        </authorList>
    </citation>
    <scope>NUCLEOTIDE SEQUENCE [LARGE SCALE GENOMIC DNA]</scope>
    <source>
        <strain evidence="2 3">S5</strain>
    </source>
</reference>
<feature type="signal peptide" evidence="1">
    <location>
        <begin position="1"/>
        <end position="19"/>
    </location>
</feature>
<organism evidence="2 3">
    <name type="scientific">Runella salmonicolor</name>
    <dbReference type="NCBI Taxonomy" id="2950278"/>
    <lineage>
        <taxon>Bacteria</taxon>
        <taxon>Pseudomonadati</taxon>
        <taxon>Bacteroidota</taxon>
        <taxon>Cytophagia</taxon>
        <taxon>Cytophagales</taxon>
        <taxon>Spirosomataceae</taxon>
        <taxon>Runella</taxon>
    </lineage>
</organism>
<sequence>MLYKSILLFFVGFYSLSFAQTQEETVPTLNAAKPLEFSIPTSAAFDLLGVTPAQVTKPGNIRDFKVDWSFQSWRLKPNIAIQAQPIWELFYNRSDLLKYQAAPKLLKMLSTLDVSAGTVEDEQLNRRLAGALKMTLFRSHDPLDEPDLFRESTEQFYEQHAQLKTVLTQLEDSLKQLPKSPEYVDTRLKILEELENNQVKINELEKNHKDRMTQLSTFYLKEHWNASFLDVAIGKSYLYKNEGLDTLRLTQDGLSVWVNGCVGLGRKWLLTGMARYTKFNAPRTKLTKEYFVGLNLRYGSPKFNFFVEVLTRDVSNPFSFKTVTVAYGGDWRFSRNVMLSYGVRTVYGEDFRFKSLIPVASISCMMR</sequence>
<dbReference type="EMBL" id="JAMZEL010000008">
    <property type="protein sequence ID" value="MCP1384499.1"/>
    <property type="molecule type" value="Genomic_DNA"/>
</dbReference>
<evidence type="ECO:0000313" key="3">
    <source>
        <dbReference type="Proteomes" id="UP001204772"/>
    </source>
</evidence>
<accession>A0ABT1FRV9</accession>
<protein>
    <recommendedName>
        <fullName evidence="4">DUF3078 domain-containing protein</fullName>
    </recommendedName>
</protein>
<feature type="chain" id="PRO_5045366641" description="DUF3078 domain-containing protein" evidence="1">
    <location>
        <begin position="20"/>
        <end position="367"/>
    </location>
</feature>
<gene>
    <name evidence="2" type="ORF">NCI00_18820</name>
</gene>
<proteinExistence type="predicted"/>